<sequence>MFVIRMLDGEEIHVTGSDRLVIADSGVLTVHRSERHGDVTTHYSPTAWRSVTHRVKRGIGGTP</sequence>
<proteinExistence type="predicted"/>
<dbReference type="Proteomes" id="UP001519535">
    <property type="component" value="Unassembled WGS sequence"/>
</dbReference>
<keyword evidence="2" id="KW-1185">Reference proteome</keyword>
<comment type="caution">
    <text evidence="1">The sequence shown here is derived from an EMBL/GenBank/DDBJ whole genome shotgun (WGS) entry which is preliminary data.</text>
</comment>
<evidence type="ECO:0000313" key="2">
    <source>
        <dbReference type="Proteomes" id="UP001519535"/>
    </source>
</evidence>
<dbReference type="EMBL" id="JAHCLR010000025">
    <property type="protein sequence ID" value="MBS9534536.1"/>
    <property type="molecule type" value="Genomic_DNA"/>
</dbReference>
<reference evidence="1 2" key="1">
    <citation type="submission" date="2021-05" db="EMBL/GenBank/DDBJ databases">
        <title>Mycobacterium acidophilum sp. nov., an extremely acid-tolerant member of the genus Mycobacterium.</title>
        <authorList>
            <person name="Xia J."/>
        </authorList>
    </citation>
    <scope>NUCLEOTIDE SEQUENCE [LARGE SCALE GENOMIC DNA]</scope>
    <source>
        <strain evidence="1 2">M1</strain>
    </source>
</reference>
<organism evidence="1 2">
    <name type="scientific">Mycolicibacter acidiphilus</name>
    <dbReference type="NCBI Taxonomy" id="2835306"/>
    <lineage>
        <taxon>Bacteria</taxon>
        <taxon>Bacillati</taxon>
        <taxon>Actinomycetota</taxon>
        <taxon>Actinomycetes</taxon>
        <taxon>Mycobacteriales</taxon>
        <taxon>Mycobacteriaceae</taxon>
        <taxon>Mycolicibacter</taxon>
    </lineage>
</organism>
<evidence type="ECO:0000313" key="1">
    <source>
        <dbReference type="EMBL" id="MBS9534536.1"/>
    </source>
</evidence>
<accession>A0ABS5RJW3</accession>
<protein>
    <submittedName>
        <fullName evidence="1">Uncharacterized protein</fullName>
    </submittedName>
</protein>
<dbReference type="RefSeq" id="WP_214093405.1">
    <property type="nucleotide sequence ID" value="NZ_JAHCLR010000025.1"/>
</dbReference>
<name>A0ABS5RJW3_9MYCO</name>
<gene>
    <name evidence="1" type="ORF">KIH27_13160</name>
</gene>